<proteinExistence type="predicted"/>
<evidence type="ECO:0000313" key="1">
    <source>
        <dbReference type="EMBL" id="GFY11994.1"/>
    </source>
</evidence>
<comment type="caution">
    <text evidence="1">The sequence shown here is derived from an EMBL/GenBank/DDBJ whole genome shotgun (WGS) entry which is preliminary data.</text>
</comment>
<name>A0A8X6VLL7_TRICX</name>
<reference evidence="1" key="1">
    <citation type="submission" date="2020-08" db="EMBL/GenBank/DDBJ databases">
        <title>Multicomponent nature underlies the extraordinary mechanical properties of spider dragline silk.</title>
        <authorList>
            <person name="Kono N."/>
            <person name="Nakamura H."/>
            <person name="Mori M."/>
            <person name="Yoshida Y."/>
            <person name="Ohtoshi R."/>
            <person name="Malay A.D."/>
            <person name="Moran D.A.P."/>
            <person name="Tomita M."/>
            <person name="Numata K."/>
            <person name="Arakawa K."/>
        </authorList>
    </citation>
    <scope>NUCLEOTIDE SEQUENCE</scope>
</reference>
<dbReference type="AlphaFoldDB" id="A0A8X6VLL7"/>
<organism evidence="1 2">
    <name type="scientific">Trichonephila clavipes</name>
    <name type="common">Golden silk orbweaver</name>
    <name type="synonym">Nephila clavipes</name>
    <dbReference type="NCBI Taxonomy" id="2585209"/>
    <lineage>
        <taxon>Eukaryota</taxon>
        <taxon>Metazoa</taxon>
        <taxon>Ecdysozoa</taxon>
        <taxon>Arthropoda</taxon>
        <taxon>Chelicerata</taxon>
        <taxon>Arachnida</taxon>
        <taxon>Araneae</taxon>
        <taxon>Araneomorphae</taxon>
        <taxon>Entelegynae</taxon>
        <taxon>Araneoidea</taxon>
        <taxon>Nephilidae</taxon>
        <taxon>Trichonephila</taxon>
    </lineage>
</organism>
<dbReference type="EMBL" id="BMAU01021309">
    <property type="protein sequence ID" value="GFY11994.1"/>
    <property type="molecule type" value="Genomic_DNA"/>
</dbReference>
<accession>A0A8X6VLL7</accession>
<protein>
    <submittedName>
        <fullName evidence="1">Uncharacterized protein</fullName>
    </submittedName>
</protein>
<gene>
    <name evidence="1" type="ORF">TNCV_4974941</name>
</gene>
<sequence>MSRVRICRELKRPPAGVVVWREGVPAQVSSSSLDHGSRLRGLSPKALVLLNSAMLILYHSARHAFMCTS</sequence>
<dbReference type="Proteomes" id="UP000887159">
    <property type="component" value="Unassembled WGS sequence"/>
</dbReference>
<keyword evidence="2" id="KW-1185">Reference proteome</keyword>
<evidence type="ECO:0000313" key="2">
    <source>
        <dbReference type="Proteomes" id="UP000887159"/>
    </source>
</evidence>